<feature type="repeat" description="TPR" evidence="6">
    <location>
        <begin position="207"/>
        <end position="240"/>
    </location>
</feature>
<dbReference type="InterPro" id="IPR041243">
    <property type="entry name" value="STI1/HOP_DP"/>
</dbReference>
<dbReference type="PANTHER" id="PTHR22904">
    <property type="entry name" value="TPR REPEAT CONTAINING PROTEIN"/>
    <property type="match status" value="1"/>
</dbReference>
<dbReference type="Proteomes" id="UP000274131">
    <property type="component" value="Unassembled WGS sequence"/>
</dbReference>
<dbReference type="FunFam" id="1.25.40.10:FF:000027">
    <property type="entry name" value="stress-induced-phosphoprotein 1 isoform X1"/>
    <property type="match status" value="1"/>
</dbReference>
<dbReference type="InterPro" id="IPR019734">
    <property type="entry name" value="TPR_rpt"/>
</dbReference>
<protein>
    <recommendedName>
        <fullName evidence="5">Stress-induced-phosphoprotein 1</fullName>
    </recommendedName>
</protein>
<evidence type="ECO:0000313" key="8">
    <source>
        <dbReference type="EMBL" id="VDD91213.1"/>
    </source>
</evidence>
<dbReference type="Pfam" id="PF17830">
    <property type="entry name" value="STI1-HOP_DP"/>
    <property type="match status" value="1"/>
</dbReference>
<dbReference type="Gene3D" id="1.10.260.100">
    <property type="match status" value="1"/>
</dbReference>
<dbReference type="FunFam" id="1.25.40.10:FF:000010">
    <property type="entry name" value="Stress-induced phosphoprotein 1"/>
    <property type="match status" value="1"/>
</dbReference>
<proteinExistence type="predicted"/>
<dbReference type="Pfam" id="PF13181">
    <property type="entry name" value="TPR_8"/>
    <property type="match status" value="1"/>
</dbReference>
<gene>
    <name evidence="8" type="ORF">EVEC_LOCUS5964</name>
</gene>
<keyword evidence="3" id="KW-0677">Repeat</keyword>
<evidence type="ECO:0000256" key="2">
    <source>
        <dbReference type="ARBA" id="ARBA00022490"/>
    </source>
</evidence>
<dbReference type="SUPFAM" id="SSF48452">
    <property type="entry name" value="TPR-like"/>
    <property type="match status" value="2"/>
</dbReference>
<dbReference type="GO" id="GO:0005737">
    <property type="term" value="C:cytoplasm"/>
    <property type="evidence" value="ECO:0007669"/>
    <property type="project" value="UniProtKB-SubCell"/>
</dbReference>
<feature type="repeat" description="TPR" evidence="6">
    <location>
        <begin position="4"/>
        <end position="37"/>
    </location>
</feature>
<dbReference type="WBParaSite" id="EVEC_0000635301-mRNA-1">
    <property type="protein sequence ID" value="EVEC_0000635301-mRNA-1"/>
    <property type="gene ID" value="EVEC_0000635301"/>
</dbReference>
<organism evidence="10">
    <name type="scientific">Enterobius vermicularis</name>
    <name type="common">Human pinworm</name>
    <dbReference type="NCBI Taxonomy" id="51028"/>
    <lineage>
        <taxon>Eukaryota</taxon>
        <taxon>Metazoa</taxon>
        <taxon>Ecdysozoa</taxon>
        <taxon>Nematoda</taxon>
        <taxon>Chromadorea</taxon>
        <taxon>Rhabditida</taxon>
        <taxon>Spirurina</taxon>
        <taxon>Oxyuridomorpha</taxon>
        <taxon>Oxyuroidea</taxon>
        <taxon>Oxyuridae</taxon>
        <taxon>Enterobius</taxon>
    </lineage>
</organism>
<accession>A0A0N4V7S9</accession>
<evidence type="ECO:0000259" key="7">
    <source>
        <dbReference type="SMART" id="SM00727"/>
    </source>
</evidence>
<dbReference type="AlphaFoldDB" id="A0A0N4V7S9"/>
<dbReference type="GO" id="GO:0051879">
    <property type="term" value="F:Hsp90 protein binding"/>
    <property type="evidence" value="ECO:0007669"/>
    <property type="project" value="TreeGrafter"/>
</dbReference>
<evidence type="ECO:0000256" key="5">
    <source>
        <dbReference type="ARBA" id="ARBA00026193"/>
    </source>
</evidence>
<dbReference type="PANTHER" id="PTHR22904:SF523">
    <property type="entry name" value="STRESS-INDUCED-PHOSPHOPROTEIN 1"/>
    <property type="match status" value="1"/>
</dbReference>
<keyword evidence="2" id="KW-0963">Cytoplasm</keyword>
<dbReference type="FunFam" id="1.10.260.100:FF:000002">
    <property type="entry name" value="Stress-induced-phosphoprotein 1 (Hsp70/Hsp90-organizing)"/>
    <property type="match status" value="1"/>
</dbReference>
<dbReference type="OrthoDB" id="2423701at2759"/>
<comment type="subcellular location">
    <subcellularLocation>
        <location evidence="1">Cytoplasm</location>
    </subcellularLocation>
</comment>
<evidence type="ECO:0000256" key="1">
    <source>
        <dbReference type="ARBA" id="ARBA00004496"/>
    </source>
</evidence>
<feature type="repeat" description="TPR" evidence="6">
    <location>
        <begin position="139"/>
        <end position="172"/>
    </location>
</feature>
<evidence type="ECO:0000313" key="10">
    <source>
        <dbReference type="WBParaSite" id="EVEC_0000635301-mRNA-1"/>
    </source>
</evidence>
<evidence type="ECO:0000256" key="4">
    <source>
        <dbReference type="ARBA" id="ARBA00022803"/>
    </source>
</evidence>
<dbReference type="InterPro" id="IPR006636">
    <property type="entry name" value="STI1_HS-bd"/>
</dbReference>
<dbReference type="EMBL" id="UXUI01008328">
    <property type="protein sequence ID" value="VDD91213.1"/>
    <property type="molecule type" value="Genomic_DNA"/>
</dbReference>
<keyword evidence="9" id="KW-1185">Reference proteome</keyword>
<dbReference type="PROSITE" id="PS50293">
    <property type="entry name" value="TPR_REGION"/>
    <property type="match status" value="1"/>
</dbReference>
<dbReference type="Pfam" id="PF07719">
    <property type="entry name" value="TPR_2"/>
    <property type="match status" value="1"/>
</dbReference>
<feature type="repeat" description="TPR" evidence="6">
    <location>
        <begin position="79"/>
        <end position="112"/>
    </location>
</feature>
<dbReference type="SMART" id="SM00028">
    <property type="entry name" value="TPR"/>
    <property type="match status" value="6"/>
</dbReference>
<dbReference type="SMART" id="SM00727">
    <property type="entry name" value="STI1"/>
    <property type="match status" value="1"/>
</dbReference>
<reference evidence="8 9" key="2">
    <citation type="submission" date="2018-10" db="EMBL/GenBank/DDBJ databases">
        <authorList>
            <consortium name="Pathogen Informatics"/>
        </authorList>
    </citation>
    <scope>NUCLEOTIDE SEQUENCE [LARGE SCALE GENOMIC DNA]</scope>
</reference>
<dbReference type="InterPro" id="IPR011990">
    <property type="entry name" value="TPR-like_helical_dom_sf"/>
</dbReference>
<keyword evidence="4 6" id="KW-0802">TPR repeat</keyword>
<dbReference type="STRING" id="51028.A0A0N4V7S9"/>
<dbReference type="Pfam" id="PF13414">
    <property type="entry name" value="TPR_11"/>
    <property type="match status" value="2"/>
</dbReference>
<evidence type="ECO:0000256" key="6">
    <source>
        <dbReference type="PROSITE-ProRule" id="PRU00339"/>
    </source>
</evidence>
<dbReference type="Gene3D" id="1.25.40.10">
    <property type="entry name" value="Tetratricopeptide repeat domain"/>
    <property type="match status" value="2"/>
</dbReference>
<dbReference type="PROSITE" id="PS50005">
    <property type="entry name" value="TPR"/>
    <property type="match status" value="4"/>
</dbReference>
<evidence type="ECO:0000313" key="9">
    <source>
        <dbReference type="Proteomes" id="UP000274131"/>
    </source>
</evidence>
<reference evidence="10" key="1">
    <citation type="submission" date="2017-02" db="UniProtKB">
        <authorList>
            <consortium name="WormBaseParasite"/>
        </authorList>
    </citation>
    <scope>IDENTIFICATION</scope>
</reference>
<evidence type="ECO:0000256" key="3">
    <source>
        <dbReference type="ARBA" id="ARBA00022737"/>
    </source>
</evidence>
<name>A0A0N4V7S9_ENTVE</name>
<sequence>MNDAIKEKELGNAAYKKKEFAEALAHYDKAIELDPTNMTFYSNKAAVLFEKGEYEQCIEQCKQAVEIGREQRAEYTLIAKALTRIGNAYIKMDKLEEAITWFDKSLSEHRDPELVKKQKKLEKDLAERKRLAYINPEIAEEEKKLGNALFKEGKFPEAMKHYTEAVKRDPDNAILYSNRAACYTKLMEFQRALEDCEMCIKKDPKFIKGYIRKGAALLAMKDYLKARAAYQAALAIDENNEDAREGYYNCVVHHGEPVEEARERALQDPEVQDILRDPGMRVLLDQMSTDAGAVREHLKNPEIVRKLMKLQEAGIVRLQ</sequence>
<feature type="domain" description="STI1" evidence="7">
    <location>
        <begin position="268"/>
        <end position="307"/>
    </location>
</feature>
<dbReference type="InterPro" id="IPR013105">
    <property type="entry name" value="TPR_2"/>
</dbReference>